<accession>A0A1C7EJ46</accession>
<proteinExistence type="predicted"/>
<dbReference type="RefSeq" id="WP_065526423.1">
    <property type="nucleotide sequence ID" value="NZ_CP016543.2"/>
</dbReference>
<gene>
    <name evidence="2" type="ORF">BCM40_08385</name>
</gene>
<evidence type="ECO:0000256" key="1">
    <source>
        <dbReference type="SAM" id="Phobius"/>
    </source>
</evidence>
<keyword evidence="1" id="KW-1133">Transmembrane helix</keyword>
<evidence type="ECO:0000313" key="3">
    <source>
        <dbReference type="Proteomes" id="UP000092495"/>
    </source>
</evidence>
<protein>
    <submittedName>
        <fullName evidence="2">Uncharacterized protein</fullName>
    </submittedName>
</protein>
<evidence type="ECO:0000313" key="2">
    <source>
        <dbReference type="EMBL" id="ANU23387.1"/>
    </source>
</evidence>
<dbReference type="AlphaFoldDB" id="A0A1C7EJ46"/>
<keyword evidence="3" id="KW-1185">Reference proteome</keyword>
<feature type="transmembrane region" description="Helical" evidence="1">
    <location>
        <begin position="7"/>
        <end position="28"/>
    </location>
</feature>
<reference evidence="2" key="1">
    <citation type="submission" date="2016-10" db="EMBL/GenBank/DDBJ databases">
        <authorList>
            <person name="See-Too W.S."/>
        </authorList>
    </citation>
    <scope>NUCLEOTIDE SEQUENCE</scope>
    <source>
        <strain evidence="2">DSM 22276</strain>
    </source>
</reference>
<organism evidence="2 3">
    <name type="scientific">Planococcus donghaensis</name>
    <dbReference type="NCBI Taxonomy" id="414778"/>
    <lineage>
        <taxon>Bacteria</taxon>
        <taxon>Bacillati</taxon>
        <taxon>Bacillota</taxon>
        <taxon>Bacilli</taxon>
        <taxon>Bacillales</taxon>
        <taxon>Caryophanaceae</taxon>
        <taxon>Planococcus</taxon>
    </lineage>
</organism>
<sequence length="65" mass="7458">MKKIEVFLAVMLVVIGIFCLTMSGTLMLETGLTVFLTTFVQVCLWMGVPLVLTAIIYWQYARKRR</sequence>
<keyword evidence="1" id="KW-0812">Transmembrane</keyword>
<name>A0A1C7EJ46_9BACL</name>
<feature type="transmembrane region" description="Helical" evidence="1">
    <location>
        <begin position="34"/>
        <end position="58"/>
    </location>
</feature>
<dbReference type="EMBL" id="CP016543">
    <property type="protein sequence ID" value="ANU23387.1"/>
    <property type="molecule type" value="Genomic_DNA"/>
</dbReference>
<dbReference type="OrthoDB" id="2643649at2"/>
<dbReference type="KEGG" id="pdg:BCM40_08385"/>
<keyword evidence="1" id="KW-0472">Membrane</keyword>
<dbReference type="Proteomes" id="UP000092495">
    <property type="component" value="Chromosome"/>
</dbReference>
<dbReference type="STRING" id="414778.BCM40_08385"/>